<dbReference type="EMBL" id="NKUB01000021">
    <property type="protein sequence ID" value="PYD68813.1"/>
    <property type="molecule type" value="Genomic_DNA"/>
</dbReference>
<dbReference type="AlphaFoldDB" id="A0A2V4R266"/>
<evidence type="ECO:0000313" key="1">
    <source>
        <dbReference type="EMBL" id="PYD68813.1"/>
    </source>
</evidence>
<keyword evidence="2" id="KW-1185">Reference proteome</keyword>
<proteinExistence type="predicted"/>
<evidence type="ECO:0000313" key="2">
    <source>
        <dbReference type="Proteomes" id="UP000247371"/>
    </source>
</evidence>
<gene>
    <name evidence="1" type="ORF">CFR76_13105</name>
</gene>
<dbReference type="Proteomes" id="UP000247371">
    <property type="component" value="Unassembled WGS sequence"/>
</dbReference>
<protein>
    <submittedName>
        <fullName evidence="1">Uncharacterized protein</fullName>
    </submittedName>
</protein>
<dbReference type="RefSeq" id="WP_010511274.1">
    <property type="nucleotide sequence ID" value="NZ_NKUB01000021.1"/>
</dbReference>
<name>A0A2V4R266_9PROT</name>
<sequence length="174" mass="20114">MEMFFYAWSHDGHPAFRDPAASGRHDREKDSMLQPAPAFLHAADFRNLPLRFFAPPSGRPDLPWVAISDLLSLSRLTRHQQQVTLTMFRNGDFQALFRTVTHDDDILVVCPVLYAREICHAFQDEGLIDADLNDFFIRTNKTAFRKQQESMPDRDPAWFFQAMGAHADFSWPQT</sequence>
<organism evidence="1 2">
    <name type="scientific">Komagataeibacter swingsii</name>
    <dbReference type="NCBI Taxonomy" id="215220"/>
    <lineage>
        <taxon>Bacteria</taxon>
        <taxon>Pseudomonadati</taxon>
        <taxon>Pseudomonadota</taxon>
        <taxon>Alphaproteobacteria</taxon>
        <taxon>Acetobacterales</taxon>
        <taxon>Acetobacteraceae</taxon>
        <taxon>Komagataeibacter</taxon>
    </lineage>
</organism>
<comment type="caution">
    <text evidence="1">The sequence shown here is derived from an EMBL/GenBank/DDBJ whole genome shotgun (WGS) entry which is preliminary data.</text>
</comment>
<accession>A0A2V4R266</accession>
<reference evidence="1 2" key="1">
    <citation type="submission" date="2017-07" db="EMBL/GenBank/DDBJ databases">
        <title>A draft genome sequence of Komagataeibacter swingsii LMG 22125.</title>
        <authorList>
            <person name="Skraban J."/>
            <person name="Cleenwerck I."/>
            <person name="Vandamme P."/>
            <person name="Trcek J."/>
        </authorList>
    </citation>
    <scope>NUCLEOTIDE SEQUENCE [LARGE SCALE GENOMIC DNA]</scope>
    <source>
        <strain evidence="1 2">LMG 22125</strain>
    </source>
</reference>